<proteinExistence type="predicted"/>
<dbReference type="Gene3D" id="3.40.50.300">
    <property type="entry name" value="P-loop containing nucleotide triphosphate hydrolases"/>
    <property type="match status" value="2"/>
</dbReference>
<dbReference type="InterPro" id="IPR051162">
    <property type="entry name" value="T4SS_component"/>
</dbReference>
<dbReference type="RefSeq" id="WP_282001580.1">
    <property type="nucleotide sequence ID" value="NZ_AP027151.1"/>
</dbReference>
<gene>
    <name evidence="1" type="ORF">GURASL_05000</name>
</gene>
<dbReference type="PANTHER" id="PTHR30121">
    <property type="entry name" value="UNCHARACTERIZED PROTEIN YJGR-RELATED"/>
    <property type="match status" value="1"/>
</dbReference>
<name>A0ABM8EGR2_9BACT</name>
<dbReference type="Proteomes" id="UP001317705">
    <property type="component" value="Chromosome"/>
</dbReference>
<accession>A0ABM8EGR2</accession>
<dbReference type="InterPro" id="IPR027417">
    <property type="entry name" value="P-loop_NTPase"/>
</dbReference>
<protein>
    <submittedName>
        <fullName evidence="1">Conjugal transfer protein TraG</fullName>
    </submittedName>
</protein>
<dbReference type="InterPro" id="IPR003688">
    <property type="entry name" value="TraG/VirD4"/>
</dbReference>
<sequence length="457" mass="51215">MFSWLKKARGDEPSTDIGTGVRMEQPTRIVPISIPDSFRRRHMFVFGTTGVGKTRLCENLIEQDIRKGNSVVYFDPKGDQQIFTKIFEVARESGRLKDLMLVTPIFPEYSAVVDPMAFYFMVDELVGHIISGIQGGREPFYRNIAKEITTAVITGNIILAKEEGHKLVLNMDTIRNSIRRSSLEYTMNHLRRLEMSEADLIAGMFRDILDSPQEYYSKVSSSLRTCLMELSSGNIGKIIGQADSNRFIDRLEEGKPVILVVHTGSLITREAAATLGKVLLSMIQSFVGRVYLSNRQKVSPPLSIYIDEAQSLIYQGVEELFAKAGAADVMVHAFAQSVNQIYAAVGEEYGKSILDNTNTKIFMRCSDAETSEYVVRHFGVRNVLTGIFGSNQVTTREVEQDILKVQDILGLQPQEFYMLTYSGRYRGTTLMVKNPSVKINFPAAPLNVPSAQRESSK</sequence>
<keyword evidence="2" id="KW-1185">Reference proteome</keyword>
<evidence type="ECO:0000313" key="1">
    <source>
        <dbReference type="EMBL" id="BDV41577.1"/>
    </source>
</evidence>
<evidence type="ECO:0000313" key="2">
    <source>
        <dbReference type="Proteomes" id="UP001317705"/>
    </source>
</evidence>
<dbReference type="Pfam" id="PF02534">
    <property type="entry name" value="T4SS-DNA_transf"/>
    <property type="match status" value="1"/>
</dbReference>
<dbReference type="SUPFAM" id="SSF52540">
    <property type="entry name" value="P-loop containing nucleoside triphosphate hydrolases"/>
    <property type="match status" value="1"/>
</dbReference>
<organism evidence="1 2">
    <name type="scientific">Geotalea uraniireducens</name>
    <dbReference type="NCBI Taxonomy" id="351604"/>
    <lineage>
        <taxon>Bacteria</taxon>
        <taxon>Pseudomonadati</taxon>
        <taxon>Thermodesulfobacteriota</taxon>
        <taxon>Desulfuromonadia</taxon>
        <taxon>Geobacterales</taxon>
        <taxon>Geobacteraceae</taxon>
        <taxon>Geotalea</taxon>
    </lineage>
</organism>
<dbReference type="EMBL" id="AP027151">
    <property type="protein sequence ID" value="BDV41577.1"/>
    <property type="molecule type" value="Genomic_DNA"/>
</dbReference>
<dbReference type="PANTHER" id="PTHR30121:SF6">
    <property type="entry name" value="SLR6007 PROTEIN"/>
    <property type="match status" value="1"/>
</dbReference>
<dbReference type="CDD" id="cd01127">
    <property type="entry name" value="TrwB_TraG_TraD_VirD4"/>
    <property type="match status" value="2"/>
</dbReference>
<reference evidence="1 2" key="1">
    <citation type="submission" date="2022-12" db="EMBL/GenBank/DDBJ databases">
        <title>Polyphasic characterization of Geotalea uranireducens NIT-SL11 newly isolated from a complex of sewage sludge and microbially reduced graphene oxide.</title>
        <authorList>
            <person name="Xie L."/>
            <person name="Yoshida N."/>
            <person name="Meng L."/>
        </authorList>
    </citation>
    <scope>NUCLEOTIDE SEQUENCE [LARGE SCALE GENOMIC DNA]</scope>
    <source>
        <strain evidence="1 2">NIT-SL11</strain>
    </source>
</reference>